<dbReference type="PANTHER" id="PTHR43539">
    <property type="entry name" value="FLAVIN-BINDING MONOOXYGENASE-LIKE PROTEIN (AFU_ORTHOLOGUE AFUA_4G09220)"/>
    <property type="match status" value="1"/>
</dbReference>
<keyword evidence="2" id="KW-0503">Monooxygenase</keyword>
<dbReference type="Proteomes" id="UP000194266">
    <property type="component" value="Unassembled WGS sequence"/>
</dbReference>
<dbReference type="PANTHER" id="PTHR43539:SF78">
    <property type="entry name" value="FLAVIN-CONTAINING MONOOXYGENASE"/>
    <property type="match status" value="1"/>
</dbReference>
<keyword evidence="1" id="KW-0560">Oxidoreductase</keyword>
<keyword evidence="3" id="KW-1185">Reference proteome</keyword>
<protein>
    <submittedName>
        <fullName evidence="2">Monooxygenase</fullName>
    </submittedName>
</protein>
<dbReference type="InterPro" id="IPR036188">
    <property type="entry name" value="FAD/NAD-bd_sf"/>
</dbReference>
<proteinExistence type="predicted"/>
<dbReference type="Gene3D" id="3.50.50.60">
    <property type="entry name" value="FAD/NAD(P)-binding domain"/>
    <property type="match status" value="1"/>
</dbReference>
<dbReference type="RefSeq" id="WP_086170989.1">
    <property type="nucleotide sequence ID" value="NZ_MRYD01000123.1"/>
</dbReference>
<dbReference type="InterPro" id="IPR050982">
    <property type="entry name" value="Auxin_biosynth/cation_transpt"/>
</dbReference>
<accession>A0ABX3YF49</accession>
<dbReference type="EMBL" id="MRYD01000123">
    <property type="protein sequence ID" value="OSZ58464.1"/>
    <property type="molecule type" value="Genomic_DNA"/>
</dbReference>
<sequence>MPAHTPDAPTPAPAAPGRHPVYVIGGGPGGLAAAYALRAQGVRAVVLEKSDRVGASWRRHYDRLHLHTTRRLSGLPGLPMPRRFGRWVSRDNVVRYLEKYAEHHDLDVVTGVEVTRVDRSPDGTGWLLHATGGRELTGAAVVVATGYNHTPRVPDWPGLADWTGDFRHSCDYRNPAPYAGRDVLVVGTGNTGAEIAVDLVEGGAARVRLAVRTVPHIVRRSTAGWAAQYSGVLVRRLPVRLVDVLARPLARISVPDLSAHGLPRPDTGLYSRQREGAVPVQDVGLIDAVRRGRVEIVAAVDSFEDGKVVLADGARIAPDAVIAATGYVRALEGLVGHLDVLDAHGRPVAHGARTPRHAPGLYFTGYTNPISGMLRELARDAEKIAKAVARRLGDRVSRLPG</sequence>
<dbReference type="PRINTS" id="PR00368">
    <property type="entry name" value="FADPNR"/>
</dbReference>
<dbReference type="Pfam" id="PF13738">
    <property type="entry name" value="Pyr_redox_3"/>
    <property type="match status" value="1"/>
</dbReference>
<evidence type="ECO:0000313" key="3">
    <source>
        <dbReference type="Proteomes" id="UP000194266"/>
    </source>
</evidence>
<dbReference type="GO" id="GO:0004497">
    <property type="term" value="F:monooxygenase activity"/>
    <property type="evidence" value="ECO:0007669"/>
    <property type="project" value="UniProtKB-KW"/>
</dbReference>
<evidence type="ECO:0000256" key="1">
    <source>
        <dbReference type="ARBA" id="ARBA00023002"/>
    </source>
</evidence>
<organism evidence="2 3">
    <name type="scientific">Streptomyces pharetrae CZA14</name>
    <dbReference type="NCBI Taxonomy" id="1144883"/>
    <lineage>
        <taxon>Bacteria</taxon>
        <taxon>Bacillati</taxon>
        <taxon>Actinomycetota</taxon>
        <taxon>Actinomycetes</taxon>
        <taxon>Kitasatosporales</taxon>
        <taxon>Streptomycetaceae</taxon>
        <taxon>Streptomyces</taxon>
    </lineage>
</organism>
<dbReference type="PRINTS" id="PR00469">
    <property type="entry name" value="PNDRDTASEII"/>
</dbReference>
<dbReference type="SUPFAM" id="SSF51905">
    <property type="entry name" value="FAD/NAD(P)-binding domain"/>
    <property type="match status" value="2"/>
</dbReference>
<reference evidence="2 3" key="1">
    <citation type="submission" date="2016-12" db="EMBL/GenBank/DDBJ databases">
        <title>Genome Mining:The Detection of Biosynthetic Gene Clusters to Aid in the Expression of Curamycin A produced by Streptomyces sp. strain CZA14.</title>
        <authorList>
            <person name="Durrell K.A."/>
            <person name="Kirby B.M."/>
            <person name="Khan W."/>
            <person name="Mthethwa T."/>
            <person name="Le Roes-Hill M."/>
        </authorList>
    </citation>
    <scope>NUCLEOTIDE SEQUENCE [LARGE SCALE GENOMIC DNA]</scope>
    <source>
        <strain evidence="2 3">CZA14</strain>
    </source>
</reference>
<name>A0ABX3YF49_9ACTN</name>
<evidence type="ECO:0000313" key="2">
    <source>
        <dbReference type="EMBL" id="OSZ58464.1"/>
    </source>
</evidence>
<gene>
    <name evidence="2" type="ORF">OQI_21585</name>
</gene>
<comment type="caution">
    <text evidence="2">The sequence shown here is derived from an EMBL/GenBank/DDBJ whole genome shotgun (WGS) entry which is preliminary data.</text>
</comment>